<evidence type="ECO:0000313" key="2">
    <source>
        <dbReference type="Proteomes" id="UP000316993"/>
    </source>
</evidence>
<dbReference type="Proteomes" id="UP000316993">
    <property type="component" value="Unassembled WGS sequence"/>
</dbReference>
<dbReference type="AlphaFoldDB" id="A0A543KWH5"/>
<proteinExistence type="predicted"/>
<protein>
    <submittedName>
        <fullName evidence="1">Uncharacterized protein</fullName>
    </submittedName>
</protein>
<organism evidence="1 2">
    <name type="scientific">Acidovorax temperans</name>
    <dbReference type="NCBI Taxonomy" id="80878"/>
    <lineage>
        <taxon>Bacteria</taxon>
        <taxon>Pseudomonadati</taxon>
        <taxon>Pseudomonadota</taxon>
        <taxon>Betaproteobacteria</taxon>
        <taxon>Burkholderiales</taxon>
        <taxon>Comamonadaceae</taxon>
        <taxon>Acidovorax</taxon>
    </lineage>
</organism>
<gene>
    <name evidence="1" type="ORF">BDD18_4092</name>
</gene>
<accession>A0A543KWH5</accession>
<name>A0A543KWH5_9BURK</name>
<reference evidence="1 2" key="1">
    <citation type="submission" date="2019-06" db="EMBL/GenBank/DDBJ databases">
        <title>Genomic Encyclopedia of Archaeal and Bacterial Type Strains, Phase II (KMG-II): from individual species to whole genera.</title>
        <authorList>
            <person name="Goeker M."/>
        </authorList>
    </citation>
    <scope>NUCLEOTIDE SEQUENCE [LARGE SCALE GENOMIC DNA]</scope>
    <source>
        <strain evidence="1 2">DSM 7270</strain>
    </source>
</reference>
<comment type="caution">
    <text evidence="1">The sequence shown here is derived from an EMBL/GenBank/DDBJ whole genome shotgun (WGS) entry which is preliminary data.</text>
</comment>
<dbReference type="EMBL" id="VFPV01000004">
    <property type="protein sequence ID" value="TQM99434.1"/>
    <property type="molecule type" value="Genomic_DNA"/>
</dbReference>
<evidence type="ECO:0000313" key="1">
    <source>
        <dbReference type="EMBL" id="TQM99434.1"/>
    </source>
</evidence>
<sequence length="36" mass="4820">MSDKQVRTKYTREFKLEVVRVRRLRQWQWQWQLRQR</sequence>